<evidence type="ECO:0000313" key="5">
    <source>
        <dbReference type="Proteomes" id="UP000824469"/>
    </source>
</evidence>
<reference evidence="4 5" key="1">
    <citation type="journal article" date="2021" name="Nat. Plants">
        <title>The Taxus genome provides insights into paclitaxel biosynthesis.</title>
        <authorList>
            <person name="Xiong X."/>
            <person name="Gou J."/>
            <person name="Liao Q."/>
            <person name="Li Y."/>
            <person name="Zhou Q."/>
            <person name="Bi G."/>
            <person name="Li C."/>
            <person name="Du R."/>
            <person name="Wang X."/>
            <person name="Sun T."/>
            <person name="Guo L."/>
            <person name="Liang H."/>
            <person name="Lu P."/>
            <person name="Wu Y."/>
            <person name="Zhang Z."/>
            <person name="Ro D.K."/>
            <person name="Shang Y."/>
            <person name="Huang S."/>
            <person name="Yan J."/>
        </authorList>
    </citation>
    <scope>NUCLEOTIDE SEQUENCE [LARGE SCALE GENOMIC DNA]</scope>
    <source>
        <strain evidence="4">Ta-2019</strain>
    </source>
</reference>
<dbReference type="EMBL" id="JAHRHJ020000008">
    <property type="protein sequence ID" value="KAH9305719.1"/>
    <property type="molecule type" value="Genomic_DNA"/>
</dbReference>
<accession>A0AA38KIC4</accession>
<dbReference type="OMA" id="RRECMAM"/>
<dbReference type="AlphaFoldDB" id="A0AA38KIC4"/>
<evidence type="ECO:0000256" key="1">
    <source>
        <dbReference type="ARBA" id="ARBA00022860"/>
    </source>
</evidence>
<evidence type="ECO:0000313" key="4">
    <source>
        <dbReference type="EMBL" id="KAH9305719.1"/>
    </source>
</evidence>
<name>A0AA38KIC4_TAXCH</name>
<feature type="compositionally biased region" description="Polar residues" evidence="3">
    <location>
        <begin position="1"/>
        <end position="11"/>
    </location>
</feature>
<dbReference type="PANTHER" id="PTHR32295">
    <property type="entry name" value="IQ-DOMAIN 5-RELATED"/>
    <property type="match status" value="1"/>
</dbReference>
<comment type="caution">
    <text evidence="4">The sequence shown here is derived from an EMBL/GenBank/DDBJ whole genome shotgun (WGS) entry which is preliminary data.</text>
</comment>
<gene>
    <name evidence="4" type="ORF">KI387_010123</name>
</gene>
<proteinExistence type="inferred from homology"/>
<dbReference type="Pfam" id="PF00612">
    <property type="entry name" value="IQ"/>
    <property type="match status" value="1"/>
</dbReference>
<feature type="non-terminal residue" evidence="4">
    <location>
        <position position="278"/>
    </location>
</feature>
<comment type="similarity">
    <text evidence="2">Belongs to the IQD family.</text>
</comment>
<dbReference type="Gene3D" id="1.20.5.190">
    <property type="match status" value="1"/>
</dbReference>
<keyword evidence="1" id="KW-0112">Calmodulin-binding</keyword>
<keyword evidence="5" id="KW-1185">Reference proteome</keyword>
<feature type="region of interest" description="Disordered" evidence="3">
    <location>
        <begin position="259"/>
        <end position="278"/>
    </location>
</feature>
<dbReference type="PROSITE" id="PS50096">
    <property type="entry name" value="IQ"/>
    <property type="match status" value="2"/>
</dbReference>
<dbReference type="PANTHER" id="PTHR32295:SF123">
    <property type="entry name" value="PROTEIN IQ-DOMAIN 5"/>
    <property type="match status" value="1"/>
</dbReference>
<feature type="compositionally biased region" description="Basic and acidic residues" evidence="3">
    <location>
        <begin position="12"/>
        <end position="23"/>
    </location>
</feature>
<organism evidence="4 5">
    <name type="scientific">Taxus chinensis</name>
    <name type="common">Chinese yew</name>
    <name type="synonym">Taxus wallichiana var. chinensis</name>
    <dbReference type="NCBI Taxonomy" id="29808"/>
    <lineage>
        <taxon>Eukaryota</taxon>
        <taxon>Viridiplantae</taxon>
        <taxon>Streptophyta</taxon>
        <taxon>Embryophyta</taxon>
        <taxon>Tracheophyta</taxon>
        <taxon>Spermatophyta</taxon>
        <taxon>Pinopsida</taxon>
        <taxon>Pinidae</taxon>
        <taxon>Conifers II</taxon>
        <taxon>Cupressales</taxon>
        <taxon>Taxaceae</taxon>
        <taxon>Taxus</taxon>
    </lineage>
</organism>
<dbReference type="InterPro" id="IPR000048">
    <property type="entry name" value="IQ_motif_EF-hand-BS"/>
</dbReference>
<feature type="non-terminal residue" evidence="4">
    <location>
        <position position="1"/>
    </location>
</feature>
<sequence>KNKSVDTQNLEEQAKHSSEKDEACIGLDSRQNQPGIVSAQNAISESKAAPVPVSAVGDQTARISDCFKGSGREESAAICIQTAFRGLLARKALRALKGLVRLQALVRGQAVRKQAAITMRCMQSLVRVQAQVRARRACMAMESYLTQQKLDHQLILDEDIHKYEVGWCDRLGSAEEIQQKVRQRQEAAVKRERAMSYAFSHQWRASARTGPEQQIGSEPDKTNLGWKWLELWMVSQPWENQVHNQGRMDGLESICSNSLEQSFDGTPAHSHSRSRSFG</sequence>
<dbReference type="Proteomes" id="UP000824469">
    <property type="component" value="Unassembled WGS sequence"/>
</dbReference>
<protein>
    <submittedName>
        <fullName evidence="4">Uncharacterized protein</fullName>
    </submittedName>
</protein>
<dbReference type="SMART" id="SM00015">
    <property type="entry name" value="IQ"/>
    <property type="match status" value="1"/>
</dbReference>
<evidence type="ECO:0000256" key="2">
    <source>
        <dbReference type="ARBA" id="ARBA00024341"/>
    </source>
</evidence>
<dbReference type="GO" id="GO:0005516">
    <property type="term" value="F:calmodulin binding"/>
    <property type="evidence" value="ECO:0007669"/>
    <property type="project" value="UniProtKB-KW"/>
</dbReference>
<evidence type="ECO:0000256" key="3">
    <source>
        <dbReference type="SAM" id="MobiDB-lite"/>
    </source>
</evidence>
<feature type="region of interest" description="Disordered" evidence="3">
    <location>
        <begin position="1"/>
        <end position="32"/>
    </location>
</feature>